<protein>
    <submittedName>
        <fullName evidence="2">Uncharacterized protein</fullName>
    </submittedName>
</protein>
<dbReference type="EMBL" id="HBFM01016284">
    <property type="protein sequence ID" value="CAD8773948.1"/>
    <property type="molecule type" value="Transcribed_RNA"/>
</dbReference>
<feature type="compositionally biased region" description="Polar residues" evidence="1">
    <location>
        <begin position="1"/>
        <end position="15"/>
    </location>
</feature>
<feature type="compositionally biased region" description="Low complexity" evidence="1">
    <location>
        <begin position="101"/>
        <end position="115"/>
    </location>
</feature>
<feature type="compositionally biased region" description="Basic and acidic residues" evidence="1">
    <location>
        <begin position="120"/>
        <end position="191"/>
    </location>
</feature>
<feature type="region of interest" description="Disordered" evidence="1">
    <location>
        <begin position="1"/>
        <end position="198"/>
    </location>
</feature>
<dbReference type="AlphaFoldDB" id="A0A7S0YJP2"/>
<evidence type="ECO:0000313" key="2">
    <source>
        <dbReference type="EMBL" id="CAD8773948.1"/>
    </source>
</evidence>
<feature type="compositionally biased region" description="Polar residues" evidence="1">
    <location>
        <begin position="80"/>
        <end position="89"/>
    </location>
</feature>
<proteinExistence type="predicted"/>
<gene>
    <name evidence="2" type="ORF">PPAR00522_LOCUS10354</name>
</gene>
<evidence type="ECO:0000256" key="1">
    <source>
        <dbReference type="SAM" id="MobiDB-lite"/>
    </source>
</evidence>
<organism evidence="2">
    <name type="scientific">Polytomella parva</name>
    <dbReference type="NCBI Taxonomy" id="51329"/>
    <lineage>
        <taxon>Eukaryota</taxon>
        <taxon>Viridiplantae</taxon>
        <taxon>Chlorophyta</taxon>
        <taxon>core chlorophytes</taxon>
        <taxon>Chlorophyceae</taxon>
        <taxon>CS clade</taxon>
        <taxon>Chlamydomonadales</taxon>
        <taxon>Chlamydomonadaceae</taxon>
        <taxon>Polytomella</taxon>
    </lineage>
</organism>
<reference evidence="2" key="1">
    <citation type="submission" date="2021-01" db="EMBL/GenBank/DDBJ databases">
        <authorList>
            <person name="Corre E."/>
            <person name="Pelletier E."/>
            <person name="Niang G."/>
            <person name="Scheremetjew M."/>
            <person name="Finn R."/>
            <person name="Kale V."/>
            <person name="Holt S."/>
            <person name="Cochrane G."/>
            <person name="Meng A."/>
            <person name="Brown T."/>
            <person name="Cohen L."/>
        </authorList>
    </citation>
    <scope>NUCLEOTIDE SEQUENCE</scope>
    <source>
        <strain evidence="2">SAG 63-3</strain>
    </source>
</reference>
<name>A0A7S0YJP2_9CHLO</name>
<accession>A0A7S0YJP2</accession>
<sequence>MTLGSGKNATASSKSFDSRGDEDKSRKRAAITWAPPPREKDVTKPFVIPKASLVTLPSHKRPLADSSDSLITNKDKASTVVGNDSNSGPTKRRRPIPIPAPNSSIPLPLSPPSVLNDDAFDSRPDSSSVKNERDSGSRDSSIRDRNRDRSSRDKDRDKDRDRERERERERERDRESSARDKDNILRGKVDLRGGGGGG</sequence>
<feature type="compositionally biased region" description="Basic and acidic residues" evidence="1">
    <location>
        <begin position="16"/>
        <end position="25"/>
    </location>
</feature>